<dbReference type="Gene3D" id="3.30.70.80">
    <property type="entry name" value="Peptidase S8 propeptide/proteinase inhibitor I9"/>
    <property type="match status" value="1"/>
</dbReference>
<dbReference type="PROSITE" id="PS00136">
    <property type="entry name" value="SUBTILASE_ASP"/>
    <property type="match status" value="1"/>
</dbReference>
<dbReference type="InterPro" id="IPR010259">
    <property type="entry name" value="S8pro/Inhibitor_I9"/>
</dbReference>
<dbReference type="InterPro" id="IPR036852">
    <property type="entry name" value="Peptidase_S8/S53_dom_sf"/>
</dbReference>
<evidence type="ECO:0000313" key="5">
    <source>
        <dbReference type="EMBL" id="WOL10584.1"/>
    </source>
</evidence>
<dbReference type="InterPro" id="IPR023827">
    <property type="entry name" value="Peptidase_S8_Asp-AS"/>
</dbReference>
<dbReference type="PANTHER" id="PTHR10795">
    <property type="entry name" value="PROPROTEIN CONVERTASE SUBTILISIN/KEXIN"/>
    <property type="match status" value="1"/>
</dbReference>
<proteinExistence type="inferred from homology"/>
<dbReference type="GO" id="GO:0006508">
    <property type="term" value="P:proteolysis"/>
    <property type="evidence" value="ECO:0007669"/>
    <property type="project" value="UniProtKB-KW"/>
</dbReference>
<organism evidence="5 6">
    <name type="scientific">Canna indica</name>
    <name type="common">Indian-shot</name>
    <dbReference type="NCBI Taxonomy" id="4628"/>
    <lineage>
        <taxon>Eukaryota</taxon>
        <taxon>Viridiplantae</taxon>
        <taxon>Streptophyta</taxon>
        <taxon>Embryophyta</taxon>
        <taxon>Tracheophyta</taxon>
        <taxon>Spermatophyta</taxon>
        <taxon>Magnoliopsida</taxon>
        <taxon>Liliopsida</taxon>
        <taxon>Zingiberales</taxon>
        <taxon>Cannaceae</taxon>
        <taxon>Canna</taxon>
    </lineage>
</organism>
<dbReference type="InterPro" id="IPR045051">
    <property type="entry name" value="SBT"/>
</dbReference>
<dbReference type="SUPFAM" id="SSF52743">
    <property type="entry name" value="Subtilisin-like"/>
    <property type="match status" value="1"/>
</dbReference>
<evidence type="ECO:0000256" key="3">
    <source>
        <dbReference type="ARBA" id="ARBA00022801"/>
    </source>
</evidence>
<protein>
    <submittedName>
        <fullName evidence="5">Subtilisin-like protease SBT1.8</fullName>
    </submittedName>
</protein>
<gene>
    <name evidence="5" type="ORF">Cni_G19343</name>
</gene>
<keyword evidence="6" id="KW-1185">Reference proteome</keyword>
<evidence type="ECO:0000313" key="6">
    <source>
        <dbReference type="Proteomes" id="UP001327560"/>
    </source>
</evidence>
<comment type="similarity">
    <text evidence="1">Belongs to the peptidase S8 family.</text>
</comment>
<dbReference type="Gene3D" id="3.40.50.200">
    <property type="entry name" value="Peptidase S8/S53 domain"/>
    <property type="match status" value="1"/>
</dbReference>
<dbReference type="Pfam" id="PF05922">
    <property type="entry name" value="Inhibitor_I9"/>
    <property type="match status" value="1"/>
</dbReference>
<keyword evidence="2" id="KW-0732">Signal</keyword>
<dbReference type="GO" id="GO:0004252">
    <property type="term" value="F:serine-type endopeptidase activity"/>
    <property type="evidence" value="ECO:0007669"/>
    <property type="project" value="InterPro"/>
</dbReference>
<dbReference type="InterPro" id="IPR037045">
    <property type="entry name" value="S8pro/Inhibitor_I9_sf"/>
</dbReference>
<feature type="domain" description="Inhibitor I9" evidence="4">
    <location>
        <begin position="13"/>
        <end position="62"/>
    </location>
</feature>
<evidence type="ECO:0000259" key="4">
    <source>
        <dbReference type="Pfam" id="PF05922"/>
    </source>
</evidence>
<name>A0AAQ3KKZ3_9LILI</name>
<dbReference type="AlphaFoldDB" id="A0AAQ3KKZ3"/>
<keyword evidence="3" id="KW-0378">Hydrolase</keyword>
<sequence>MSRLPIEVALQGKDGSLESRLIYSYHSVMTGFSAVLTEAEVKHLSEFDWFLHAYPSPIYHTMTTHTPRFLHLRSHTQSVWNSTNMGAGVIIGVLDTGVTPRHPSFDDRDMSPPPTKWKGRCNLKGYCNKKLIGARSFINYDRVKR</sequence>
<evidence type="ECO:0000256" key="1">
    <source>
        <dbReference type="ARBA" id="ARBA00011073"/>
    </source>
</evidence>
<accession>A0AAQ3KKZ3</accession>
<evidence type="ECO:0000256" key="2">
    <source>
        <dbReference type="ARBA" id="ARBA00022729"/>
    </source>
</evidence>
<dbReference type="EMBL" id="CP136895">
    <property type="protein sequence ID" value="WOL10584.1"/>
    <property type="molecule type" value="Genomic_DNA"/>
</dbReference>
<dbReference type="Proteomes" id="UP001327560">
    <property type="component" value="Chromosome 6"/>
</dbReference>
<reference evidence="5 6" key="1">
    <citation type="submission" date="2023-10" db="EMBL/GenBank/DDBJ databases">
        <title>Chromosome-scale genome assembly provides insights into flower coloration mechanisms of Canna indica.</title>
        <authorList>
            <person name="Li C."/>
        </authorList>
    </citation>
    <scope>NUCLEOTIDE SEQUENCE [LARGE SCALE GENOMIC DNA]</scope>
    <source>
        <tissue evidence="5">Flower</tissue>
    </source>
</reference>
<keyword evidence="5" id="KW-0645">Protease</keyword>